<sequence length="766" mass="84550">MSVPPKGNLPVELTTFVGRKDDLRRARTLLSSARLLTLTGPGGVGKTRLARQLAGDVHRAFAHGVWFVELADLRQGKLVVSSVANALGIRDESADPLVRLIDYLQDKQLLLVIDNCEHLADACAMLMGKLLAAAPQLRIVATSRHTLGLEGEQIFTVPSLTHESLSGEPTEAMELFAERATSSDPDFIITPDNQQVVAAICRRLEGVPLALELAAARIRFLTPDEILERLDDTSLLTSDQHTRPTRHRALEAAIEWSYRLCSRAEHQVWEQASVFSGGFTLEAMEAVICTDTEDSGTLAWAMSGLVDKSIVSRMHGTHGKRARYQMLEIVRQFAAVRLAASPDAYAVRRRHRAHFAKLAERGSTDYCSPREKAWVSEVRAEHANLRAALEFSVSEPGEAAAALEMASALRPYWEHYGFMLEGFRWLSTALEKATSVTRSRARALANAGQLALLMDEKDTARRFIAEYRYTADQIDVDEFEGLALLTRALLSFSDGEREAALALAEDSAACSFQLNDIGTATEALFAAAFIAFLTKDERADELAHRLLNTAEELGAQLFRAVALWMVGLNHWRRTNYDRATETIREGVIQFEHFGHPGPIALCIEGIAWTAASTGETERATKLVGAAKTIWKYSQMRLPEAMTAHIGVAVEEQLRRSLGQDAFAEQLATGKALSFDEAVSYALGDTMSAHAPHEQPPSATVLTRREHEIAALVAQGLTNKEIADKLVISRRTADSHVEHILRKLGFRTRTRIATWLSQMESPDTNSR</sequence>
<dbReference type="PANTHER" id="PTHR47691:SF3">
    <property type="entry name" value="HTH-TYPE TRANSCRIPTIONAL REGULATOR RV0890C-RELATED"/>
    <property type="match status" value="1"/>
</dbReference>
<dbReference type="PRINTS" id="PR00038">
    <property type="entry name" value="HTHLUXR"/>
</dbReference>
<dbReference type="InterPro" id="IPR011990">
    <property type="entry name" value="TPR-like_helical_dom_sf"/>
</dbReference>
<dbReference type="Gene3D" id="3.40.50.300">
    <property type="entry name" value="P-loop containing nucleotide triphosphate hydrolases"/>
    <property type="match status" value="1"/>
</dbReference>
<dbReference type="Gene3D" id="1.25.40.10">
    <property type="entry name" value="Tetratricopeptide repeat domain"/>
    <property type="match status" value="1"/>
</dbReference>
<accession>A0A239APR3</accession>
<dbReference type="RefSeq" id="WP_089303528.1">
    <property type="nucleotide sequence ID" value="NZ_FZNW01000049.1"/>
</dbReference>
<dbReference type="Pfam" id="PF13401">
    <property type="entry name" value="AAA_22"/>
    <property type="match status" value="1"/>
</dbReference>
<dbReference type="GO" id="GO:0006355">
    <property type="term" value="P:regulation of DNA-templated transcription"/>
    <property type="evidence" value="ECO:0007669"/>
    <property type="project" value="InterPro"/>
</dbReference>
<dbReference type="InterPro" id="IPR000792">
    <property type="entry name" value="Tscrpt_reg_LuxR_C"/>
</dbReference>
<evidence type="ECO:0000259" key="1">
    <source>
        <dbReference type="PROSITE" id="PS50043"/>
    </source>
</evidence>
<keyword evidence="3" id="KW-1185">Reference proteome</keyword>
<dbReference type="Gene3D" id="1.10.10.10">
    <property type="entry name" value="Winged helix-like DNA-binding domain superfamily/Winged helix DNA-binding domain"/>
    <property type="match status" value="1"/>
</dbReference>
<dbReference type="PRINTS" id="PR00364">
    <property type="entry name" value="DISEASERSIST"/>
</dbReference>
<dbReference type="AlphaFoldDB" id="A0A239APR3"/>
<dbReference type="GO" id="GO:0003677">
    <property type="term" value="F:DNA binding"/>
    <property type="evidence" value="ECO:0007669"/>
    <property type="project" value="InterPro"/>
</dbReference>
<dbReference type="SUPFAM" id="SSF52540">
    <property type="entry name" value="P-loop containing nucleoside triphosphate hydrolases"/>
    <property type="match status" value="1"/>
</dbReference>
<dbReference type="Proteomes" id="UP000198348">
    <property type="component" value="Unassembled WGS sequence"/>
</dbReference>
<dbReference type="GO" id="GO:0016887">
    <property type="term" value="F:ATP hydrolysis activity"/>
    <property type="evidence" value="ECO:0007669"/>
    <property type="project" value="InterPro"/>
</dbReference>
<reference evidence="2 3" key="1">
    <citation type="submission" date="2017-06" db="EMBL/GenBank/DDBJ databases">
        <authorList>
            <person name="Kim H.J."/>
            <person name="Triplett B.A."/>
        </authorList>
    </citation>
    <scope>NUCLEOTIDE SEQUENCE [LARGE SCALE GENOMIC DNA]</scope>
    <source>
        <strain evidence="2 3">DSM 45207</strain>
    </source>
</reference>
<proteinExistence type="predicted"/>
<dbReference type="InterPro" id="IPR027417">
    <property type="entry name" value="P-loop_NTPase"/>
</dbReference>
<dbReference type="InterPro" id="IPR036388">
    <property type="entry name" value="WH-like_DNA-bd_sf"/>
</dbReference>
<dbReference type="SUPFAM" id="SSF48452">
    <property type="entry name" value="TPR-like"/>
    <property type="match status" value="1"/>
</dbReference>
<dbReference type="EMBL" id="FZNW01000049">
    <property type="protein sequence ID" value="SNR96988.1"/>
    <property type="molecule type" value="Genomic_DNA"/>
</dbReference>
<dbReference type="PROSITE" id="PS50043">
    <property type="entry name" value="HTH_LUXR_2"/>
    <property type="match status" value="1"/>
</dbReference>
<dbReference type="InterPro" id="IPR049945">
    <property type="entry name" value="AAA_22"/>
</dbReference>
<dbReference type="InterPro" id="IPR016032">
    <property type="entry name" value="Sig_transdc_resp-reg_C-effctor"/>
</dbReference>
<evidence type="ECO:0000313" key="3">
    <source>
        <dbReference type="Proteomes" id="UP000198348"/>
    </source>
</evidence>
<gene>
    <name evidence="2" type="ORF">SAMN06265360_1496</name>
</gene>
<dbReference type="Pfam" id="PF00196">
    <property type="entry name" value="GerE"/>
    <property type="match status" value="1"/>
</dbReference>
<dbReference type="SUPFAM" id="SSF46894">
    <property type="entry name" value="C-terminal effector domain of the bipartite response regulators"/>
    <property type="match status" value="1"/>
</dbReference>
<dbReference type="SMART" id="SM00421">
    <property type="entry name" value="HTH_LUXR"/>
    <property type="match status" value="1"/>
</dbReference>
<dbReference type="PANTHER" id="PTHR47691">
    <property type="entry name" value="REGULATOR-RELATED"/>
    <property type="match status" value="1"/>
</dbReference>
<evidence type="ECO:0000313" key="2">
    <source>
        <dbReference type="EMBL" id="SNR96988.1"/>
    </source>
</evidence>
<dbReference type="OrthoDB" id="9812579at2"/>
<organism evidence="2 3">
    <name type="scientific">Haloechinothrix alba</name>
    <dbReference type="NCBI Taxonomy" id="664784"/>
    <lineage>
        <taxon>Bacteria</taxon>
        <taxon>Bacillati</taxon>
        <taxon>Actinomycetota</taxon>
        <taxon>Actinomycetes</taxon>
        <taxon>Pseudonocardiales</taxon>
        <taxon>Pseudonocardiaceae</taxon>
        <taxon>Haloechinothrix</taxon>
    </lineage>
</organism>
<dbReference type="CDD" id="cd06170">
    <property type="entry name" value="LuxR_C_like"/>
    <property type="match status" value="1"/>
</dbReference>
<feature type="domain" description="HTH luxR-type" evidence="1">
    <location>
        <begin position="694"/>
        <end position="759"/>
    </location>
</feature>
<protein>
    <submittedName>
        <fullName evidence="2">Predicted ATPase</fullName>
    </submittedName>
</protein>
<name>A0A239APR3_9PSEU</name>